<reference evidence="3" key="1">
    <citation type="submission" date="2022-11" db="EMBL/GenBank/DDBJ databases">
        <authorList>
            <person name="Graham C."/>
            <person name="Newman J.D."/>
        </authorList>
    </citation>
    <scope>NUCLEOTIDE SEQUENCE</scope>
    <source>
        <strain evidence="3">DSM 19486</strain>
    </source>
</reference>
<evidence type="ECO:0000313" key="4">
    <source>
        <dbReference type="Proteomes" id="UP001142592"/>
    </source>
</evidence>
<dbReference type="Proteomes" id="UP001142592">
    <property type="component" value="Unassembled WGS sequence"/>
</dbReference>
<keyword evidence="4" id="KW-1185">Reference proteome</keyword>
<proteinExistence type="inferred from homology"/>
<feature type="domain" description="Activator of Hsp90 ATPase homologue 1/2-like C-terminal" evidence="2">
    <location>
        <begin position="13"/>
        <end position="141"/>
    </location>
</feature>
<dbReference type="EMBL" id="JAPJUH010000003">
    <property type="protein sequence ID" value="MCX3265232.1"/>
    <property type="molecule type" value="Genomic_DNA"/>
</dbReference>
<gene>
    <name evidence="3" type="ORF">OQZ29_10780</name>
</gene>
<dbReference type="InterPro" id="IPR023393">
    <property type="entry name" value="START-like_dom_sf"/>
</dbReference>
<dbReference type="SUPFAM" id="SSF55961">
    <property type="entry name" value="Bet v1-like"/>
    <property type="match status" value="1"/>
</dbReference>
<comment type="caution">
    <text evidence="3">The sequence shown here is derived from an EMBL/GenBank/DDBJ whole genome shotgun (WGS) entry which is preliminary data.</text>
</comment>
<protein>
    <submittedName>
        <fullName evidence="3">SRPBCC domain-containing protein</fullName>
    </submittedName>
</protein>
<dbReference type="Pfam" id="PF08327">
    <property type="entry name" value="AHSA1"/>
    <property type="match status" value="1"/>
</dbReference>
<dbReference type="Gene3D" id="3.30.530.20">
    <property type="match status" value="1"/>
</dbReference>
<dbReference type="CDD" id="cd07814">
    <property type="entry name" value="SRPBCC_CalC_Aha1-like"/>
    <property type="match status" value="1"/>
</dbReference>
<name>A0A9X3DCQ3_9SPHI</name>
<dbReference type="RefSeq" id="WP_010601464.1">
    <property type="nucleotide sequence ID" value="NZ_JAPJUH010000003.1"/>
</dbReference>
<accession>A0A9X3DCQ3</accession>
<evidence type="ECO:0000259" key="2">
    <source>
        <dbReference type="Pfam" id="PF08327"/>
    </source>
</evidence>
<dbReference type="AlphaFoldDB" id="A0A9X3DCQ3"/>
<sequence>MNIKPLIIESVYDVSVEKVWEALTQNEQLKEWYFQLDEFKPKFGFKFDFIGGTDEGPRYLHFCEIVDVVAHHQITYTWKYDNYPGNSTVKWEIFPTDKGTRVQLTHTGIESFEENGKDFTRESFKAGWTYFLHEALKKFLEP</sequence>
<dbReference type="InterPro" id="IPR013538">
    <property type="entry name" value="ASHA1/2-like_C"/>
</dbReference>
<evidence type="ECO:0000256" key="1">
    <source>
        <dbReference type="ARBA" id="ARBA00006817"/>
    </source>
</evidence>
<evidence type="ECO:0000313" key="3">
    <source>
        <dbReference type="EMBL" id="MCX3265232.1"/>
    </source>
</evidence>
<organism evidence="3 4">
    <name type="scientific">Pedobacter agri</name>
    <dbReference type="NCBI Taxonomy" id="454586"/>
    <lineage>
        <taxon>Bacteria</taxon>
        <taxon>Pseudomonadati</taxon>
        <taxon>Bacteroidota</taxon>
        <taxon>Sphingobacteriia</taxon>
        <taxon>Sphingobacteriales</taxon>
        <taxon>Sphingobacteriaceae</taxon>
        <taxon>Pedobacter</taxon>
    </lineage>
</organism>
<comment type="similarity">
    <text evidence="1">Belongs to the AHA1 family.</text>
</comment>